<accession>A0A9W7T5Q8</accession>
<proteinExistence type="predicted"/>
<protein>
    <submittedName>
        <fullName evidence="1">Uncharacterized protein</fullName>
    </submittedName>
</protein>
<evidence type="ECO:0000313" key="2">
    <source>
        <dbReference type="Proteomes" id="UP001059041"/>
    </source>
</evidence>
<reference evidence="1" key="1">
    <citation type="submission" date="2021-02" db="EMBL/GenBank/DDBJ databases">
        <title>Comparative genomics reveals that relaxation of natural selection precedes convergent phenotypic evolution of cavefish.</title>
        <authorList>
            <person name="Peng Z."/>
        </authorList>
    </citation>
    <scope>NUCLEOTIDE SEQUENCE</scope>
    <source>
        <tissue evidence="1">Muscle</tissue>
    </source>
</reference>
<name>A0A9W7T5Q8_TRIRA</name>
<dbReference type="AlphaFoldDB" id="A0A9W7T5Q8"/>
<keyword evidence="2" id="KW-1185">Reference proteome</keyword>
<dbReference type="EMBL" id="JAFHDT010000088">
    <property type="protein sequence ID" value="KAI7790536.1"/>
    <property type="molecule type" value="Genomic_DNA"/>
</dbReference>
<gene>
    <name evidence="1" type="ORF">IRJ41_008942</name>
</gene>
<comment type="caution">
    <text evidence="1">The sequence shown here is derived from an EMBL/GenBank/DDBJ whole genome shotgun (WGS) entry which is preliminary data.</text>
</comment>
<dbReference type="Proteomes" id="UP001059041">
    <property type="component" value="Unassembled WGS sequence"/>
</dbReference>
<evidence type="ECO:0000313" key="1">
    <source>
        <dbReference type="EMBL" id="KAI7790536.1"/>
    </source>
</evidence>
<feature type="non-terminal residue" evidence="1">
    <location>
        <position position="1"/>
    </location>
</feature>
<sequence>WNIEPDLSRAALQYRRVILAMAESLPDLNAGMNLCGSPQEREMLTFYKSQPGNWARPFSVILRGDAAIGDGVKRYLLSQVISRVQFGFALDFARKTK</sequence>
<organism evidence="1 2">
    <name type="scientific">Triplophysa rosa</name>
    <name type="common">Cave loach</name>
    <dbReference type="NCBI Taxonomy" id="992332"/>
    <lineage>
        <taxon>Eukaryota</taxon>
        <taxon>Metazoa</taxon>
        <taxon>Chordata</taxon>
        <taxon>Craniata</taxon>
        <taxon>Vertebrata</taxon>
        <taxon>Euteleostomi</taxon>
        <taxon>Actinopterygii</taxon>
        <taxon>Neopterygii</taxon>
        <taxon>Teleostei</taxon>
        <taxon>Ostariophysi</taxon>
        <taxon>Cypriniformes</taxon>
        <taxon>Nemacheilidae</taxon>
        <taxon>Triplophysa</taxon>
    </lineage>
</organism>